<evidence type="ECO:0000256" key="13">
    <source>
        <dbReference type="ARBA" id="ARBA00023273"/>
    </source>
</evidence>
<reference evidence="21 22" key="1">
    <citation type="journal article" date="2021" name="G3 (Bethesda)">
        <title>Improved contiguity of the threespine stickleback genome using long-read sequencing.</title>
        <authorList>
            <person name="Nath S."/>
            <person name="Shaw D.E."/>
            <person name="White M.A."/>
        </authorList>
    </citation>
    <scope>NUCLEOTIDE SEQUENCE [LARGE SCALE GENOMIC DNA]</scope>
    <source>
        <strain evidence="21 22">Lake Benthic</strain>
    </source>
</reference>
<evidence type="ECO:0000256" key="5">
    <source>
        <dbReference type="ARBA" id="ARBA00022692"/>
    </source>
</evidence>
<evidence type="ECO:0000256" key="12">
    <source>
        <dbReference type="ARBA" id="ARBA00023228"/>
    </source>
</evidence>
<dbReference type="Proteomes" id="UP000007635">
    <property type="component" value="Chromosome II"/>
</dbReference>
<comment type="catalytic activity">
    <reaction evidence="15">
        <text>L-glutamine(in) + Na(+)(in) = L-glutamine(out) + Na(+)(out)</text>
        <dbReference type="Rhea" id="RHEA:68236"/>
        <dbReference type="ChEBI" id="CHEBI:29101"/>
        <dbReference type="ChEBI" id="CHEBI:58359"/>
    </reaction>
</comment>
<dbReference type="InterPro" id="IPR013057">
    <property type="entry name" value="AA_transpt_TM"/>
</dbReference>
<reference evidence="21" key="2">
    <citation type="submission" date="2025-08" db="UniProtKB">
        <authorList>
            <consortium name="Ensembl"/>
        </authorList>
    </citation>
    <scope>IDENTIFICATION</scope>
</reference>
<protein>
    <recommendedName>
        <fullName evidence="16">Sodium-coupled neutral amino acid transporter 7</fullName>
    </recommendedName>
    <alternativeName>
        <fullName evidence="17">Solute carrier family 38 member 7</fullName>
    </alternativeName>
</protein>
<keyword evidence="7 19" id="KW-1133">Transmembrane helix</keyword>
<feature type="transmembrane region" description="Helical" evidence="19">
    <location>
        <begin position="321"/>
        <end position="342"/>
    </location>
</feature>
<dbReference type="PANTHER" id="PTHR22950:SF192">
    <property type="entry name" value="SODIUM-COUPLED NEUTRAL AMINO ACID TRANSPORTER 7"/>
    <property type="match status" value="1"/>
</dbReference>
<keyword evidence="12" id="KW-0458">Lysosome</keyword>
<evidence type="ECO:0000256" key="16">
    <source>
        <dbReference type="ARBA" id="ARBA00039331"/>
    </source>
</evidence>
<sequence length="460" mass="50259">MAINTDVEDWGGVGSNDPGERAWLLQSPSVDSVRQLEAERSRGVSSWAAVFIVVNAALGAGLLNFPAAFNLAGGVTAGVMLQMFMLIFIICGLVILGYCSQVSNESSYQEVVRATCGKVTGIACEVAIAVYTFGTCIAFFIVIGDQLDRLVAAMAHDTDDTTDHWYTDRKFTISVTAVLFVLPLSIPKEIGFQKYASALSVIGTWYVTIVVIIKYIFPDKNMTPSPFLNRFCVCYSSASWTAVFNAMPTICFGFQCHVSCVPVFNSMSRKAIKPWGVVVTFSMIICLFVYTGTGICGFLTFGSNVNQDVLMSYPSDDVAVAIARAFIVICVITSYPILHFCGRAVLEGLWLRFQGEQVEVCVRREQRRRILQTLVWFVVTLVLALFIPDIGRVISLIGGLAACFIFVFPGLCLMQAKLSETASRTASWHGSVVFGVVMVTMGAFIFGLTTTNSIYQDIIS</sequence>
<feature type="transmembrane region" description="Helical" evidence="19">
    <location>
        <begin position="393"/>
        <end position="414"/>
    </location>
</feature>
<feature type="transmembrane region" description="Helical" evidence="19">
    <location>
        <begin position="198"/>
        <end position="217"/>
    </location>
</feature>
<feature type="transmembrane region" description="Helical" evidence="19">
    <location>
        <begin position="119"/>
        <end position="143"/>
    </location>
</feature>
<evidence type="ECO:0000256" key="4">
    <source>
        <dbReference type="ARBA" id="ARBA00022448"/>
    </source>
</evidence>
<dbReference type="GO" id="GO:0030424">
    <property type="term" value="C:axon"/>
    <property type="evidence" value="ECO:0007669"/>
    <property type="project" value="UniProtKB-SubCell"/>
</dbReference>
<feature type="transmembrane region" description="Helical" evidence="19">
    <location>
        <begin position="171"/>
        <end position="186"/>
    </location>
</feature>
<feature type="transmembrane region" description="Helical" evidence="19">
    <location>
        <begin position="237"/>
        <end position="264"/>
    </location>
</feature>
<evidence type="ECO:0000256" key="6">
    <source>
        <dbReference type="ARBA" id="ARBA00022970"/>
    </source>
</evidence>
<evidence type="ECO:0000256" key="8">
    <source>
        <dbReference type="ARBA" id="ARBA00023053"/>
    </source>
</evidence>
<feature type="transmembrane region" description="Helical" evidence="19">
    <location>
        <begin position="426"/>
        <end position="448"/>
    </location>
</feature>
<feature type="transmembrane region" description="Helical" evidence="19">
    <location>
        <begin position="44"/>
        <end position="65"/>
    </location>
</feature>
<evidence type="ECO:0000256" key="17">
    <source>
        <dbReference type="ARBA" id="ARBA00042869"/>
    </source>
</evidence>
<dbReference type="AlphaFoldDB" id="G3PTP3"/>
<keyword evidence="9" id="KW-0406">Ion transport</keyword>
<feature type="domain" description="Amino acid transporter transmembrane" evidence="20">
    <location>
        <begin position="44"/>
        <end position="452"/>
    </location>
</feature>
<dbReference type="GO" id="GO:0005765">
    <property type="term" value="C:lysosomal membrane"/>
    <property type="evidence" value="ECO:0007669"/>
    <property type="project" value="UniProtKB-SubCell"/>
</dbReference>
<evidence type="ECO:0000256" key="1">
    <source>
        <dbReference type="ARBA" id="ARBA00004155"/>
    </source>
</evidence>
<comment type="function">
    <text evidence="18">Symporter that selectively cotransports sodium ions and amino acids, such as L-glutamine and L-asparagine from the lysosome into the cytoplasm and may participates in mTORC1 activation. The transport activity requires an acidic lysosomal lumen.</text>
</comment>
<feature type="transmembrane region" description="Helical" evidence="19">
    <location>
        <begin position="276"/>
        <end position="301"/>
    </location>
</feature>
<reference evidence="21" key="3">
    <citation type="submission" date="2025-09" db="UniProtKB">
        <authorList>
            <consortium name="Ensembl"/>
        </authorList>
    </citation>
    <scope>IDENTIFICATION</scope>
</reference>
<keyword evidence="22" id="KW-1185">Reference proteome</keyword>
<proteinExistence type="inferred from homology"/>
<dbReference type="InParanoid" id="G3PTP3"/>
<evidence type="ECO:0000259" key="20">
    <source>
        <dbReference type="Pfam" id="PF01490"/>
    </source>
</evidence>
<name>G3PTP3_GASAC</name>
<dbReference type="Ensembl" id="ENSGACT00000021019.2">
    <property type="protein sequence ID" value="ENSGACP00000020979.2"/>
    <property type="gene ID" value="ENSGACG00000015895.2"/>
</dbReference>
<dbReference type="OMA" id="IRTTSWH"/>
<evidence type="ECO:0000256" key="7">
    <source>
        <dbReference type="ARBA" id="ARBA00022989"/>
    </source>
</evidence>
<evidence type="ECO:0000256" key="19">
    <source>
        <dbReference type="SAM" id="Phobius"/>
    </source>
</evidence>
<dbReference type="GeneTree" id="ENSGT00940000158136"/>
<dbReference type="PANTHER" id="PTHR22950">
    <property type="entry name" value="AMINO ACID TRANSPORTER"/>
    <property type="match status" value="1"/>
</dbReference>
<keyword evidence="8" id="KW-0915">Sodium</keyword>
<keyword evidence="13" id="KW-0966">Cell projection</keyword>
<evidence type="ECO:0000313" key="21">
    <source>
        <dbReference type="Ensembl" id="ENSGACP00000020979.2"/>
    </source>
</evidence>
<organism evidence="21 22">
    <name type="scientific">Gasterosteus aculeatus aculeatus</name>
    <name type="common">three-spined stickleback</name>
    <dbReference type="NCBI Taxonomy" id="481459"/>
    <lineage>
        <taxon>Eukaryota</taxon>
        <taxon>Metazoa</taxon>
        <taxon>Chordata</taxon>
        <taxon>Craniata</taxon>
        <taxon>Vertebrata</taxon>
        <taxon>Euteleostomi</taxon>
        <taxon>Actinopterygii</taxon>
        <taxon>Neopterygii</taxon>
        <taxon>Teleostei</taxon>
        <taxon>Neoteleostei</taxon>
        <taxon>Acanthomorphata</taxon>
        <taxon>Eupercaria</taxon>
        <taxon>Perciformes</taxon>
        <taxon>Cottioidei</taxon>
        <taxon>Gasterosteales</taxon>
        <taxon>Gasterosteidae</taxon>
        <taxon>Gasterosteus</taxon>
    </lineage>
</organism>
<comment type="catalytic activity">
    <reaction evidence="14">
        <text>L-asparagine(in) + Na(+)(in) = L-asparagine(out) + Na(+)(out)</text>
        <dbReference type="Rhea" id="RHEA:71383"/>
        <dbReference type="ChEBI" id="CHEBI:29101"/>
        <dbReference type="ChEBI" id="CHEBI:58048"/>
    </reaction>
</comment>
<evidence type="ECO:0000256" key="3">
    <source>
        <dbReference type="ARBA" id="ARBA00008066"/>
    </source>
</evidence>
<evidence type="ECO:0000256" key="10">
    <source>
        <dbReference type="ARBA" id="ARBA00023136"/>
    </source>
</evidence>
<evidence type="ECO:0000256" key="2">
    <source>
        <dbReference type="ARBA" id="ARBA00004489"/>
    </source>
</evidence>
<keyword evidence="10 19" id="KW-0472">Membrane</keyword>
<evidence type="ECO:0000256" key="14">
    <source>
        <dbReference type="ARBA" id="ARBA00034241"/>
    </source>
</evidence>
<accession>G3PTP3</accession>
<dbReference type="GO" id="GO:0015182">
    <property type="term" value="F:L-asparagine transmembrane transporter activity"/>
    <property type="evidence" value="ECO:0007669"/>
    <property type="project" value="TreeGrafter"/>
</dbReference>
<feature type="transmembrane region" description="Helical" evidence="19">
    <location>
        <begin position="71"/>
        <end position="98"/>
    </location>
</feature>
<evidence type="ECO:0000256" key="15">
    <source>
        <dbReference type="ARBA" id="ARBA00034242"/>
    </source>
</evidence>
<dbReference type="FunCoup" id="G3PTP3">
    <property type="interactions" value="26"/>
</dbReference>
<dbReference type="GO" id="GO:0006814">
    <property type="term" value="P:sodium ion transport"/>
    <property type="evidence" value="ECO:0007669"/>
    <property type="project" value="UniProtKB-KW"/>
</dbReference>
<evidence type="ECO:0000256" key="18">
    <source>
        <dbReference type="ARBA" id="ARBA00045740"/>
    </source>
</evidence>
<evidence type="ECO:0000256" key="11">
    <source>
        <dbReference type="ARBA" id="ARBA00023201"/>
    </source>
</evidence>
<keyword evidence="6" id="KW-0029">Amino-acid transport</keyword>
<keyword evidence="5 19" id="KW-0812">Transmembrane</keyword>
<evidence type="ECO:0000313" key="22">
    <source>
        <dbReference type="Proteomes" id="UP000007635"/>
    </source>
</evidence>
<dbReference type="STRING" id="69293.ENSGACP00000020979"/>
<feature type="transmembrane region" description="Helical" evidence="19">
    <location>
        <begin position="370"/>
        <end position="387"/>
    </location>
</feature>
<dbReference type="FunFam" id="1.20.1740.10:FF:000038">
    <property type="entry name" value="Putative sodium-coupled neutral amino acid transporter 7"/>
    <property type="match status" value="1"/>
</dbReference>
<dbReference type="eggNOG" id="KOG1305">
    <property type="taxonomic scope" value="Eukaryota"/>
</dbReference>
<evidence type="ECO:0000256" key="9">
    <source>
        <dbReference type="ARBA" id="ARBA00023065"/>
    </source>
</evidence>
<dbReference type="Bgee" id="ENSGACG00000015895">
    <property type="expression patterns" value="Expressed in embryo and 6 other cell types or tissues"/>
</dbReference>
<keyword evidence="4" id="KW-0813">Transport</keyword>
<dbReference type="Pfam" id="PF01490">
    <property type="entry name" value="Aa_trans"/>
    <property type="match status" value="1"/>
</dbReference>
<comment type="similarity">
    <text evidence="3">Belongs to the amino acid/polyamine transporter 2 family.</text>
</comment>
<comment type="subcellular location">
    <subcellularLocation>
        <location evidence="2">Cell projection</location>
        <location evidence="2">Axon</location>
    </subcellularLocation>
    <subcellularLocation>
        <location evidence="1">Lysosome membrane</location>
        <topology evidence="1">Multi-pass membrane protein</topology>
    </subcellularLocation>
</comment>
<dbReference type="GO" id="GO:0015186">
    <property type="term" value="F:L-glutamine transmembrane transporter activity"/>
    <property type="evidence" value="ECO:0007669"/>
    <property type="project" value="TreeGrafter"/>
</dbReference>
<keyword evidence="11" id="KW-0739">Sodium transport</keyword>